<keyword evidence="1" id="KW-0175">Coiled coil</keyword>
<dbReference type="Proteomes" id="UP001189429">
    <property type="component" value="Unassembled WGS sequence"/>
</dbReference>
<accession>A0ABN9TKV6</accession>
<evidence type="ECO:0000256" key="1">
    <source>
        <dbReference type="SAM" id="Coils"/>
    </source>
</evidence>
<feature type="region of interest" description="Disordered" evidence="2">
    <location>
        <begin position="318"/>
        <end position="347"/>
    </location>
</feature>
<feature type="compositionally biased region" description="Low complexity" evidence="2">
    <location>
        <begin position="708"/>
        <end position="720"/>
    </location>
</feature>
<keyword evidence="4" id="KW-1185">Reference proteome</keyword>
<sequence length="804" mass="86673">MMLAAMKKGDGGEGAKGAKPGGGLLGLGGLGGLTGVGGLKSKMTGMIGNKIDEAAWRSSLTDMHRVRNMARTLWLSLEHTSEAVMRVALEIVTCRKARKILWWNDDSWSMEEGKPEHLRGVIDEKFDAVLQMLGRELKERPAPELKSGPSNREIELEKQLGDLQKRLKISELSLAESKRLMEEQLEEARSRIAQLEHSGASRGETALASEVERLRALEQEQAAAIASMRADLQRKAQLEALLGERSAELERARREAEEAREAVRQKTEELDRLRRDGSGAAGAQLQKEIDELRQNNYKLQDEVGFLKAQLAAAQAAAAAASKAERKEPDAPPPPPPPQASADESAELERLRKLEAEWNSRGETCCTCGKPCLHCTGALPEEPAAAKEKEPKNSSRDDKEVQEMIERKDAEIARLKAEKKELETERMDMLAMIDKLRKQISRLKEVAREAGHGDLVEKLMEQSAIAETMRSPEMSCFSRLYQDAVRRMTEGGRRRSTQRDFVQPRVVVTKQSVFQMAQQFPGVPPPVQQLQQAPAAGRHAAADVAPQGLELRAGRGGSLENARAAGAERHARFELGGIAEAATYSEGGFLLSGAGGAAGGGLPRQGGGHWRLSTTTGSLQRGAPQPQQGSAELLWGFGGHGPEGPAAAPRGMLAAEGLPGGRRGLPTKPLGPGFASAAGLRIEEPGSAGHAEDRRGAQTARAQGRRAARAAAGRQRPPAAGLEERAAAAEGERPRDAEPPAAAARGQGQPAHEPLSEPVSAGLQRSLTLQLSRPLPLPEEATAQLARGRPRRGRSERPLCERSRG</sequence>
<gene>
    <name evidence="3" type="ORF">PCOR1329_LOCUS40045</name>
</gene>
<evidence type="ECO:0000313" key="3">
    <source>
        <dbReference type="EMBL" id="CAK0846581.1"/>
    </source>
</evidence>
<feature type="compositionally biased region" description="Basic and acidic residues" evidence="2">
    <location>
        <begin position="721"/>
        <end position="737"/>
    </location>
</feature>
<feature type="coiled-coil region" evidence="1">
    <location>
        <begin position="397"/>
        <end position="445"/>
    </location>
</feature>
<comment type="caution">
    <text evidence="3">The sequence shown here is derived from an EMBL/GenBank/DDBJ whole genome shotgun (WGS) entry which is preliminary data.</text>
</comment>
<evidence type="ECO:0008006" key="5">
    <source>
        <dbReference type="Google" id="ProtNLM"/>
    </source>
</evidence>
<dbReference type="EMBL" id="CAUYUJ010014835">
    <property type="protein sequence ID" value="CAK0846581.1"/>
    <property type="molecule type" value="Genomic_DNA"/>
</dbReference>
<feature type="compositionally biased region" description="Basic and acidic residues" evidence="2">
    <location>
        <begin position="792"/>
        <end position="804"/>
    </location>
</feature>
<feature type="region of interest" description="Disordered" evidence="2">
    <location>
        <begin position="603"/>
        <end position="804"/>
    </location>
</feature>
<dbReference type="PANTHER" id="PTHR48125">
    <property type="entry name" value="LP07818P1"/>
    <property type="match status" value="1"/>
</dbReference>
<evidence type="ECO:0000256" key="2">
    <source>
        <dbReference type="SAM" id="MobiDB-lite"/>
    </source>
</evidence>
<feature type="compositionally biased region" description="Low complexity" evidence="2">
    <location>
        <begin position="738"/>
        <end position="750"/>
    </location>
</feature>
<proteinExistence type="predicted"/>
<evidence type="ECO:0000313" key="4">
    <source>
        <dbReference type="Proteomes" id="UP001189429"/>
    </source>
</evidence>
<organism evidence="3 4">
    <name type="scientific">Prorocentrum cordatum</name>
    <dbReference type="NCBI Taxonomy" id="2364126"/>
    <lineage>
        <taxon>Eukaryota</taxon>
        <taxon>Sar</taxon>
        <taxon>Alveolata</taxon>
        <taxon>Dinophyceae</taxon>
        <taxon>Prorocentrales</taxon>
        <taxon>Prorocentraceae</taxon>
        <taxon>Prorocentrum</taxon>
    </lineage>
</organism>
<feature type="compositionally biased region" description="Polar residues" evidence="2">
    <location>
        <begin position="611"/>
        <end position="629"/>
    </location>
</feature>
<protein>
    <recommendedName>
        <fullName evidence="5">Protein CASP</fullName>
    </recommendedName>
</protein>
<feature type="compositionally biased region" description="Basic and acidic residues" evidence="2">
    <location>
        <begin position="253"/>
        <end position="277"/>
    </location>
</feature>
<dbReference type="PANTHER" id="PTHR48125:SF12">
    <property type="entry name" value="AT HOOK TRANSCRIPTION FACTOR FAMILY-RELATED"/>
    <property type="match status" value="1"/>
</dbReference>
<name>A0ABN9TKV6_9DINO</name>
<reference evidence="3" key="1">
    <citation type="submission" date="2023-10" db="EMBL/GenBank/DDBJ databases">
        <authorList>
            <person name="Chen Y."/>
            <person name="Shah S."/>
            <person name="Dougan E. K."/>
            <person name="Thang M."/>
            <person name="Chan C."/>
        </authorList>
    </citation>
    <scope>NUCLEOTIDE SEQUENCE [LARGE SCALE GENOMIC DNA]</scope>
</reference>
<feature type="region of interest" description="Disordered" evidence="2">
    <location>
        <begin position="253"/>
        <end position="282"/>
    </location>
</feature>